<organism evidence="2">
    <name type="scientific">marine sediment metagenome</name>
    <dbReference type="NCBI Taxonomy" id="412755"/>
    <lineage>
        <taxon>unclassified sequences</taxon>
        <taxon>metagenomes</taxon>
        <taxon>ecological metagenomes</taxon>
    </lineage>
</organism>
<comment type="caution">
    <text evidence="2">The sequence shown here is derived from an EMBL/GenBank/DDBJ whole genome shotgun (WGS) entry which is preliminary data.</text>
</comment>
<name>A0A0F9UPY7_9ZZZZ</name>
<dbReference type="NCBIfam" id="TIGR02284">
    <property type="entry name" value="PA2169 family four-helix-bundle protein"/>
    <property type="match status" value="1"/>
</dbReference>
<evidence type="ECO:0000259" key="1">
    <source>
        <dbReference type="Pfam" id="PF09537"/>
    </source>
</evidence>
<dbReference type="InterPro" id="IPR019052">
    <property type="entry name" value="DUF2383"/>
</dbReference>
<dbReference type="EMBL" id="LAZR01000072">
    <property type="protein sequence ID" value="KKN95215.1"/>
    <property type="molecule type" value="Genomic_DNA"/>
</dbReference>
<sequence length="144" mass="16014">MSDKTSELNELIEITRDGKVFYEHARDEVKDVQLKSLFTDMAQAKTEVIAALQSKVVANHDKPATGGTLAGKARQVYADTKAALSSDEGATYIAQLEEAEDRILHAFEEAMDGHEPDLRAELATQMPKVRACHDRMRDLKKAQK</sequence>
<accession>A0A0F9UPY7</accession>
<dbReference type="InterPro" id="IPR011971">
    <property type="entry name" value="CHP02284"/>
</dbReference>
<reference evidence="2" key="1">
    <citation type="journal article" date="2015" name="Nature">
        <title>Complex archaea that bridge the gap between prokaryotes and eukaryotes.</title>
        <authorList>
            <person name="Spang A."/>
            <person name="Saw J.H."/>
            <person name="Jorgensen S.L."/>
            <person name="Zaremba-Niedzwiedzka K."/>
            <person name="Martijn J."/>
            <person name="Lind A.E."/>
            <person name="van Eijk R."/>
            <person name="Schleper C."/>
            <person name="Guy L."/>
            <person name="Ettema T.J."/>
        </authorList>
    </citation>
    <scope>NUCLEOTIDE SEQUENCE</scope>
</reference>
<dbReference type="Gene3D" id="1.20.1260.10">
    <property type="match status" value="1"/>
</dbReference>
<protein>
    <recommendedName>
        <fullName evidence="1">DUF2383 domain-containing protein</fullName>
    </recommendedName>
</protein>
<proteinExistence type="predicted"/>
<dbReference type="Pfam" id="PF09537">
    <property type="entry name" value="DUF2383"/>
    <property type="match status" value="1"/>
</dbReference>
<dbReference type="AlphaFoldDB" id="A0A0F9UPY7"/>
<dbReference type="InterPro" id="IPR012347">
    <property type="entry name" value="Ferritin-like"/>
</dbReference>
<feature type="domain" description="DUF2383" evidence="1">
    <location>
        <begin position="5"/>
        <end position="112"/>
    </location>
</feature>
<evidence type="ECO:0000313" key="2">
    <source>
        <dbReference type="EMBL" id="KKN95215.1"/>
    </source>
</evidence>
<gene>
    <name evidence="2" type="ORF">LCGC14_0180280</name>
</gene>